<dbReference type="AlphaFoldDB" id="A7I2D8"/>
<proteinExistence type="predicted"/>
<dbReference type="PANTHER" id="PTHR43840">
    <property type="entry name" value="MITOCHONDRIAL METAL TRANSPORTER 1-RELATED"/>
    <property type="match status" value="1"/>
</dbReference>
<evidence type="ECO:0000256" key="5">
    <source>
        <dbReference type="ARBA" id="ARBA00023136"/>
    </source>
</evidence>
<evidence type="ECO:0000256" key="1">
    <source>
        <dbReference type="ARBA" id="ARBA00004141"/>
    </source>
</evidence>
<feature type="transmembrane region" description="Helical" evidence="6">
    <location>
        <begin position="75"/>
        <end position="97"/>
    </location>
</feature>
<name>A7I2D8_CAMHC</name>
<dbReference type="RefSeq" id="WP_012108978.1">
    <property type="nucleotide sequence ID" value="NC_009714.1"/>
</dbReference>
<dbReference type="GO" id="GO:0016020">
    <property type="term" value="C:membrane"/>
    <property type="evidence" value="ECO:0007669"/>
    <property type="project" value="UniProtKB-SubCell"/>
</dbReference>
<dbReference type="STRING" id="360107.CHAB381_1123"/>
<dbReference type="HOGENOM" id="CLU_013430_3_0_7"/>
<sequence>MQSKLNAPKIAGITAFCLGGVKLAAGLISGSVAVISSAIDSIMDCMISFFNFLAIKKSDSEATKQFNYGFGKLEALMASCDGLFIAGIGCFIFFSSIKKIAANDHSIDFGIAFWVMLFSTIVTFFLVLFLTKQFKLANSLVIKADILHYKTDLFTNIGIIITLILIKITNLVIIDCIVGILISVYIIFSAVKLIKDGIYVLLDGALENEIVNDIKNKIAKTPEISDFHNFRTRKSGDTCFFSAHLVFNSDISLKKAHDIGDEIENFLKEKYNFYTWQIDLHFDPTDDSK</sequence>
<dbReference type="InterPro" id="IPR058533">
    <property type="entry name" value="Cation_efflux_TM"/>
</dbReference>
<feature type="domain" description="Cation efflux protein cytoplasmic" evidence="8">
    <location>
        <begin position="207"/>
        <end position="284"/>
    </location>
</feature>
<accession>A7I2D8</accession>
<feature type="transmembrane region" description="Helical" evidence="6">
    <location>
        <begin position="109"/>
        <end position="130"/>
    </location>
</feature>
<dbReference type="eggNOG" id="COG0053">
    <property type="taxonomic scope" value="Bacteria"/>
</dbReference>
<evidence type="ECO:0000256" key="3">
    <source>
        <dbReference type="ARBA" id="ARBA00022692"/>
    </source>
</evidence>
<keyword evidence="5 6" id="KW-0472">Membrane</keyword>
<evidence type="ECO:0000256" key="4">
    <source>
        <dbReference type="ARBA" id="ARBA00022989"/>
    </source>
</evidence>
<protein>
    <submittedName>
        <fullName evidence="9">Ferrous-iron efflux pump FieF</fullName>
    </submittedName>
</protein>
<keyword evidence="2" id="KW-0813">Transport</keyword>
<evidence type="ECO:0000259" key="7">
    <source>
        <dbReference type="Pfam" id="PF01545"/>
    </source>
</evidence>
<dbReference type="InterPro" id="IPR027470">
    <property type="entry name" value="Cation_efflux_CTD"/>
</dbReference>
<dbReference type="PANTHER" id="PTHR43840:SF30">
    <property type="entry name" value="TRANSPORT PROTEIN, HYPOTHETICAL"/>
    <property type="match status" value="1"/>
</dbReference>
<dbReference type="Pfam" id="PF01545">
    <property type="entry name" value="Cation_efflux"/>
    <property type="match status" value="1"/>
</dbReference>
<evidence type="ECO:0000313" key="9">
    <source>
        <dbReference type="EMBL" id="ABS51181.1"/>
    </source>
</evidence>
<dbReference type="Pfam" id="PF16916">
    <property type="entry name" value="ZT_dimer"/>
    <property type="match status" value="1"/>
</dbReference>
<dbReference type="KEGG" id="cha:CHAB381_1123"/>
<reference evidence="10" key="1">
    <citation type="submission" date="2007-07" db="EMBL/GenBank/DDBJ databases">
        <title>Complete genome sequence of Campylobacter hominis ATCC BAA-381, a commensal isolated from the human gastrointestinal tract.</title>
        <authorList>
            <person name="Fouts D.E."/>
            <person name="Mongodin E.F."/>
            <person name="Puiu D."/>
            <person name="Sebastian Y."/>
            <person name="Miller W.G."/>
            <person name="Mandrell R.E."/>
            <person name="Nelson K.E."/>
        </authorList>
    </citation>
    <scope>NUCLEOTIDE SEQUENCE [LARGE SCALE GENOMIC DNA]</scope>
    <source>
        <strain evidence="10">ATCC BAA-381 / LMG 19568 / NCTC 13146 / CH001A</strain>
    </source>
</reference>
<dbReference type="InterPro" id="IPR050291">
    <property type="entry name" value="CDF_Transporter"/>
</dbReference>
<evidence type="ECO:0000259" key="8">
    <source>
        <dbReference type="Pfam" id="PF16916"/>
    </source>
</evidence>
<dbReference type="InterPro" id="IPR036837">
    <property type="entry name" value="Cation_efflux_CTD_sf"/>
</dbReference>
<dbReference type="Gene3D" id="1.20.1510.10">
    <property type="entry name" value="Cation efflux protein transmembrane domain"/>
    <property type="match status" value="1"/>
</dbReference>
<organism evidence="9 10">
    <name type="scientific">Campylobacter hominis (strain ATCC BAA-381 / DSM 21671 / CCUG 45161 / LMG 19568 / NCTC 13146 / CH001A)</name>
    <dbReference type="NCBI Taxonomy" id="360107"/>
    <lineage>
        <taxon>Bacteria</taxon>
        <taxon>Pseudomonadati</taxon>
        <taxon>Campylobacterota</taxon>
        <taxon>Epsilonproteobacteria</taxon>
        <taxon>Campylobacterales</taxon>
        <taxon>Campylobacteraceae</taxon>
        <taxon>Campylobacter</taxon>
    </lineage>
</organism>
<dbReference type="EMBL" id="CP000776">
    <property type="protein sequence ID" value="ABS51181.1"/>
    <property type="molecule type" value="Genomic_DNA"/>
</dbReference>
<dbReference type="NCBIfam" id="TIGR01297">
    <property type="entry name" value="CDF"/>
    <property type="match status" value="1"/>
</dbReference>
<dbReference type="Proteomes" id="UP000002407">
    <property type="component" value="Chromosome"/>
</dbReference>
<comment type="subcellular location">
    <subcellularLocation>
        <location evidence="1">Membrane</location>
        <topology evidence="1">Multi-pass membrane protein</topology>
    </subcellularLocation>
</comment>
<feature type="transmembrane region" description="Helical" evidence="6">
    <location>
        <begin position="172"/>
        <end position="191"/>
    </location>
</feature>
<keyword evidence="10" id="KW-1185">Reference proteome</keyword>
<evidence type="ECO:0000256" key="6">
    <source>
        <dbReference type="SAM" id="Phobius"/>
    </source>
</evidence>
<dbReference type="GO" id="GO:0008324">
    <property type="term" value="F:monoatomic cation transmembrane transporter activity"/>
    <property type="evidence" value="ECO:0007669"/>
    <property type="project" value="InterPro"/>
</dbReference>
<dbReference type="InterPro" id="IPR002524">
    <property type="entry name" value="Cation_efflux"/>
</dbReference>
<dbReference type="SUPFAM" id="SSF160240">
    <property type="entry name" value="Cation efflux protein cytoplasmic domain-like"/>
    <property type="match status" value="1"/>
</dbReference>
<feature type="domain" description="Cation efflux protein transmembrane" evidence="7">
    <location>
        <begin position="11"/>
        <end position="202"/>
    </location>
</feature>
<evidence type="ECO:0000256" key="2">
    <source>
        <dbReference type="ARBA" id="ARBA00022448"/>
    </source>
</evidence>
<dbReference type="InterPro" id="IPR027469">
    <property type="entry name" value="Cation_efflux_TMD_sf"/>
</dbReference>
<gene>
    <name evidence="9" type="ordered locus">CHAB381_1123</name>
</gene>
<dbReference type="Gene3D" id="3.30.70.1350">
    <property type="entry name" value="Cation efflux protein, cytoplasmic domain"/>
    <property type="match status" value="1"/>
</dbReference>
<evidence type="ECO:0000313" key="10">
    <source>
        <dbReference type="Proteomes" id="UP000002407"/>
    </source>
</evidence>
<keyword evidence="4 6" id="KW-1133">Transmembrane helix</keyword>
<keyword evidence="3 6" id="KW-0812">Transmembrane</keyword>
<dbReference type="OrthoDB" id="9806522at2"/>
<dbReference type="SUPFAM" id="SSF161111">
    <property type="entry name" value="Cation efflux protein transmembrane domain-like"/>
    <property type="match status" value="1"/>
</dbReference>